<dbReference type="InterPro" id="IPR023093">
    <property type="entry name" value="ScpA-like_C"/>
</dbReference>
<dbReference type="GO" id="GO:0030892">
    <property type="term" value="C:mitotic cohesin complex"/>
    <property type="evidence" value="ECO:0007669"/>
    <property type="project" value="TreeGrafter"/>
</dbReference>
<dbReference type="InterPro" id="IPR036390">
    <property type="entry name" value="WH_DNA-bd_sf"/>
</dbReference>
<dbReference type="GO" id="GO:1990414">
    <property type="term" value="P:replication-born double-strand break repair via sister chromatid exchange"/>
    <property type="evidence" value="ECO:0007669"/>
    <property type="project" value="TreeGrafter"/>
</dbReference>
<feature type="domain" description="Rad21/Rec8-like protein C-terminal eukaryotic" evidence="5">
    <location>
        <begin position="564"/>
        <end position="602"/>
    </location>
</feature>
<dbReference type="Gene3D" id="1.10.10.580">
    <property type="entry name" value="Structural maintenance of chromosome 1. Chain E"/>
    <property type="match status" value="1"/>
</dbReference>
<feature type="region of interest" description="Disordered" evidence="4">
    <location>
        <begin position="344"/>
        <end position="365"/>
    </location>
</feature>
<dbReference type="AlphaFoldDB" id="M2LNG7"/>
<organism evidence="7 8">
    <name type="scientific">Baudoinia panamericana (strain UAMH 10762)</name>
    <name type="common">Angels' share fungus</name>
    <name type="synonym">Baudoinia compniacensis (strain UAMH 10762)</name>
    <dbReference type="NCBI Taxonomy" id="717646"/>
    <lineage>
        <taxon>Eukaryota</taxon>
        <taxon>Fungi</taxon>
        <taxon>Dikarya</taxon>
        <taxon>Ascomycota</taxon>
        <taxon>Pezizomycotina</taxon>
        <taxon>Dothideomycetes</taxon>
        <taxon>Dothideomycetidae</taxon>
        <taxon>Mycosphaerellales</taxon>
        <taxon>Teratosphaeriaceae</taxon>
        <taxon>Baudoinia</taxon>
    </lineage>
</organism>
<evidence type="ECO:0000256" key="3">
    <source>
        <dbReference type="ARBA" id="ARBA00023242"/>
    </source>
</evidence>
<dbReference type="GO" id="GO:0003682">
    <property type="term" value="F:chromatin binding"/>
    <property type="evidence" value="ECO:0007669"/>
    <property type="project" value="TreeGrafter"/>
</dbReference>
<dbReference type="OrthoDB" id="10071381at2759"/>
<comment type="similarity">
    <text evidence="2">Belongs to the rad21 family.</text>
</comment>
<dbReference type="SUPFAM" id="SSF46785">
    <property type="entry name" value="Winged helix' DNA-binding domain"/>
    <property type="match status" value="1"/>
</dbReference>
<dbReference type="PANTHER" id="PTHR12585:SF69">
    <property type="entry name" value="FI11703P"/>
    <property type="match status" value="1"/>
</dbReference>
<proteinExistence type="inferred from homology"/>
<dbReference type="Pfam" id="PF04824">
    <property type="entry name" value="Rad21_Rec8"/>
    <property type="match status" value="1"/>
</dbReference>
<dbReference type="PANTHER" id="PTHR12585">
    <property type="entry name" value="SCC1 / RAD21 FAMILY MEMBER"/>
    <property type="match status" value="1"/>
</dbReference>
<evidence type="ECO:0008006" key="9">
    <source>
        <dbReference type="Google" id="ProtNLM"/>
    </source>
</evidence>
<keyword evidence="3" id="KW-0539">Nucleus</keyword>
<feature type="compositionally biased region" description="Low complexity" evidence="4">
    <location>
        <begin position="489"/>
        <end position="508"/>
    </location>
</feature>
<dbReference type="InterPro" id="IPR039781">
    <property type="entry name" value="Rad21/Rec8-like"/>
</dbReference>
<dbReference type="eggNOG" id="KOG1213">
    <property type="taxonomic scope" value="Eukaryota"/>
</dbReference>
<evidence type="ECO:0000313" key="8">
    <source>
        <dbReference type="Proteomes" id="UP000011761"/>
    </source>
</evidence>
<dbReference type="OMA" id="HTDLYEP"/>
<dbReference type="InterPro" id="IPR006909">
    <property type="entry name" value="Rad21/Rec8_C_eu"/>
</dbReference>
<dbReference type="CDD" id="cd21788">
    <property type="entry name" value="Rad21_Rec8_M_SpRad21p-like"/>
    <property type="match status" value="1"/>
</dbReference>
<dbReference type="GeneID" id="19107754"/>
<accession>M2LNG7</accession>
<evidence type="ECO:0000256" key="2">
    <source>
        <dbReference type="ARBA" id="ARBA00009870"/>
    </source>
</evidence>
<dbReference type="GO" id="GO:0007064">
    <property type="term" value="P:mitotic sister chromatid cohesion"/>
    <property type="evidence" value="ECO:0007669"/>
    <property type="project" value="TreeGrafter"/>
</dbReference>
<dbReference type="RefSeq" id="XP_007677217.1">
    <property type="nucleotide sequence ID" value="XM_007679027.1"/>
</dbReference>
<name>M2LNG7_BAUPA</name>
<keyword evidence="8" id="KW-1185">Reference proteome</keyword>
<dbReference type="EMBL" id="KB445556">
    <property type="protein sequence ID" value="EMC95897.1"/>
    <property type="molecule type" value="Genomic_DNA"/>
</dbReference>
<gene>
    <name evidence="7" type="ORF">BAUCODRAFT_123186</name>
</gene>
<feature type="region of interest" description="Disordered" evidence="4">
    <location>
        <begin position="127"/>
        <end position="170"/>
    </location>
</feature>
<feature type="region of interest" description="Disordered" evidence="4">
    <location>
        <begin position="413"/>
        <end position="508"/>
    </location>
</feature>
<evidence type="ECO:0000256" key="1">
    <source>
        <dbReference type="ARBA" id="ARBA00004123"/>
    </source>
</evidence>
<dbReference type="KEGG" id="bcom:BAUCODRAFT_123186"/>
<reference evidence="7 8" key="1">
    <citation type="journal article" date="2012" name="PLoS Pathog.">
        <title>Diverse lifestyles and strategies of plant pathogenesis encoded in the genomes of eighteen Dothideomycetes fungi.</title>
        <authorList>
            <person name="Ohm R.A."/>
            <person name="Feau N."/>
            <person name="Henrissat B."/>
            <person name="Schoch C.L."/>
            <person name="Horwitz B.A."/>
            <person name="Barry K.W."/>
            <person name="Condon B.J."/>
            <person name="Copeland A.C."/>
            <person name="Dhillon B."/>
            <person name="Glaser F."/>
            <person name="Hesse C.N."/>
            <person name="Kosti I."/>
            <person name="LaButti K."/>
            <person name="Lindquist E.A."/>
            <person name="Lucas S."/>
            <person name="Salamov A.A."/>
            <person name="Bradshaw R.E."/>
            <person name="Ciuffetti L."/>
            <person name="Hamelin R.C."/>
            <person name="Kema G.H.J."/>
            <person name="Lawrence C."/>
            <person name="Scott J.A."/>
            <person name="Spatafora J.W."/>
            <person name="Turgeon B.G."/>
            <person name="de Wit P.J.G.M."/>
            <person name="Zhong S."/>
            <person name="Goodwin S.B."/>
            <person name="Grigoriev I.V."/>
        </authorList>
    </citation>
    <scope>NUCLEOTIDE SEQUENCE [LARGE SCALE GENOMIC DNA]</scope>
    <source>
        <strain evidence="7 8">UAMH 10762</strain>
    </source>
</reference>
<evidence type="ECO:0000256" key="4">
    <source>
        <dbReference type="SAM" id="MobiDB-lite"/>
    </source>
</evidence>
<dbReference type="Pfam" id="PF04825">
    <property type="entry name" value="Rad21_Rec8_N"/>
    <property type="match status" value="1"/>
</dbReference>
<evidence type="ECO:0000259" key="5">
    <source>
        <dbReference type="Pfam" id="PF04824"/>
    </source>
</evidence>
<comment type="subcellular location">
    <subcellularLocation>
        <location evidence="1">Nucleus</location>
    </subcellularLocation>
</comment>
<feature type="compositionally biased region" description="Basic and acidic residues" evidence="4">
    <location>
        <begin position="130"/>
        <end position="141"/>
    </location>
</feature>
<dbReference type="HOGENOM" id="CLU_015775_0_1_1"/>
<evidence type="ECO:0000313" key="7">
    <source>
        <dbReference type="EMBL" id="EMC95897.1"/>
    </source>
</evidence>
<dbReference type="Proteomes" id="UP000011761">
    <property type="component" value="Unassembled WGS sequence"/>
</dbReference>
<dbReference type="InterPro" id="IPR006910">
    <property type="entry name" value="Rad21_Rec8_N"/>
</dbReference>
<sequence length="642" mass="69916">MFWSETLLARNGPLARVWLASNLEKKLSKQNILTEKIDIKVRDIINSQDAPKSLRLSAQLLLGVARIYSRKAKYLMDDCAEALLKIKMAFRPGNVDLPSNESHKANAAALILPDTITDLDLFAPLPDPDELLREPESRGPGRDPTLLDFGASQLLPDSQTPTRRKEKSMLLDDDDLGLDLGLEPGEELVRSTPAETERSIEIGRRAATPRRDDPSMLMDDDDLGLDLGLDIGDSTLHAPPLDLDDDVPMLGMDDDNRPSNDADIAAANAAALARVDAATDRRQRDSASPLSTIASDVERDLEKTFQLDRSLAAEQEEEPEEEMVRAAHRVKRRRIIPADAETELHNSQIKRQQEDRSAITRPPSFLPRDPLLLQLMEMQRNGEFVSHIMGDGRMRGWAPELRGILSIEVIRKSGERKRKRDSGVADVDVEVETGSEGQATPRLELPQQEEDEGFHAMDGGTGDYGGVDTTLLHSDGAAPPQLMSDGLQPAPSDADAAAPAATDDDATNAPAFETTEAPLLHPSHSGPISLATKSAVSLLRSHLAPDHPPDAGVPPTPSKRVKAEALFTDLCPVATTRKDDATKLFFELLVLGTRDAVKVEQEVGGGIGMPIRVRGKRGLWEGNWAAAEREGVQVEGEGVEAA</sequence>
<protein>
    <recommendedName>
        <fullName evidence="9">Rad21/Rec8-like protein N-terminal domain-containing protein</fullName>
    </recommendedName>
</protein>
<dbReference type="STRING" id="717646.M2LNG7"/>
<dbReference type="GO" id="GO:0005634">
    <property type="term" value="C:nucleus"/>
    <property type="evidence" value="ECO:0007669"/>
    <property type="project" value="UniProtKB-SubCell"/>
</dbReference>
<feature type="domain" description="Rad21/Rec8-like protein N-terminal" evidence="6">
    <location>
        <begin position="1"/>
        <end position="106"/>
    </location>
</feature>
<evidence type="ECO:0000259" key="6">
    <source>
        <dbReference type="Pfam" id="PF04825"/>
    </source>
</evidence>